<dbReference type="AlphaFoldDB" id="A0A9P6K7L3"/>
<feature type="region of interest" description="Disordered" evidence="1">
    <location>
        <begin position="354"/>
        <end position="418"/>
    </location>
</feature>
<sequence length="868" mass="96826">MSRRSDIVTPTEGTVHDSGAHEASWSGHETDLHRQDFATMTSSSTLDDRNGRGGGAGWGFEFDIEAMKQSTGTRKKQQHRNGDYHSGDQRSIDGHGTDDDNWHTEGERSGADSKAGFNPPSEVAWDDDCPDSNSQSHQRQENCLRQEQLLRQQQHGRQAYQERQDHHERPSRHVAHRSPTRDQQRPGAIKTSGWNSHHQWYSREAEDQESSNRHVGNRGDRKADDAEDDVWGLKRTERWTATEEDEAVDEKEEVVLDELTKYWAPSNILDLIRPNRSTQAFSDKHTRHGGQSYDGDNWGDAPEPTMTYNGEYTNTVLVEQRNKQYWELRDGEWILLNTSSGMMVTPQQIGINSAALEDNNGNGQSTDESDNYSQGWSDYHPEDSSPTHSVNHESERKRYSGVYQGPAPPNSGSQEFLSEVRREISPEQFDLDAGFIPEDEWRKPLSARAKKHEEGELGQMTDDQTGSWGLERTSWERSTSQASSYSESESVLDLPPDVLPDFRTAKPGEPTTITRTNIPSNNSNSYLNDNAATESPPSHASMNMAQSLIGLDFIEGRRDSPQDAQLPALDSTYDAATAEATRADPKSANEDKQDKNEISTLVTIASESADNTRNPGETASSKLEGAVDLLIDIPAQELSKGESARDLLGINSASQQSSKGDSLVELLGATTPTQEQPKDESVLDIFATANAAQESSKKGVAFDIFGASGPSQERSFKRPLPGGFLDDLGSPYDWLNQIASRSMQQSEESRTTQKEQWSALMAKQEADSNRIQNFIQKATTDSASSTGASSKRGTKPKVPYSLAMAIETKDHGRQVLNVTERDDLKDMVERFCVQYDMQSYEMALWVTVAKAIKKKKKQLRESSMQQHQ</sequence>
<feature type="compositionally biased region" description="Basic residues" evidence="1">
    <location>
        <begin position="169"/>
        <end position="178"/>
    </location>
</feature>
<feature type="compositionally biased region" description="Polar residues" evidence="1">
    <location>
        <begin position="511"/>
        <end position="540"/>
    </location>
</feature>
<proteinExistence type="predicted"/>
<comment type="caution">
    <text evidence="2">The sequence shown here is derived from an EMBL/GenBank/DDBJ whole genome shotgun (WGS) entry which is preliminary data.</text>
</comment>
<feature type="region of interest" description="Disordered" evidence="1">
    <location>
        <begin position="1"/>
        <end position="229"/>
    </location>
</feature>
<protein>
    <submittedName>
        <fullName evidence="2">Uncharacterized protein</fullName>
    </submittedName>
</protein>
<reference evidence="2" key="1">
    <citation type="journal article" date="2020" name="Fungal Divers.">
        <title>Resolving the Mortierellaceae phylogeny through synthesis of multi-gene phylogenetics and phylogenomics.</title>
        <authorList>
            <person name="Vandepol N."/>
            <person name="Liber J."/>
            <person name="Desiro A."/>
            <person name="Na H."/>
            <person name="Kennedy M."/>
            <person name="Barry K."/>
            <person name="Grigoriev I.V."/>
            <person name="Miller A.N."/>
            <person name="O'Donnell K."/>
            <person name="Stajich J.E."/>
            <person name="Bonito G."/>
        </authorList>
    </citation>
    <scope>NUCLEOTIDE SEQUENCE</scope>
    <source>
        <strain evidence="2">NRRL 2591</strain>
    </source>
</reference>
<feature type="compositionally biased region" description="Low complexity" evidence="1">
    <location>
        <begin position="476"/>
        <end position="489"/>
    </location>
</feature>
<evidence type="ECO:0000313" key="3">
    <source>
        <dbReference type="Proteomes" id="UP000723463"/>
    </source>
</evidence>
<name>A0A9P6K7L3_9FUNG</name>
<evidence type="ECO:0000256" key="1">
    <source>
        <dbReference type="SAM" id="MobiDB-lite"/>
    </source>
</evidence>
<gene>
    <name evidence="2" type="ORF">EC957_002081</name>
</gene>
<feature type="region of interest" description="Disordered" evidence="1">
    <location>
        <begin position="577"/>
        <end position="597"/>
    </location>
</feature>
<feature type="region of interest" description="Disordered" evidence="1">
    <location>
        <begin position="280"/>
        <end position="299"/>
    </location>
</feature>
<keyword evidence="3" id="KW-1185">Reference proteome</keyword>
<feature type="compositionally biased region" description="Basic and acidic residues" evidence="1">
    <location>
        <begin position="80"/>
        <end position="111"/>
    </location>
</feature>
<feature type="compositionally biased region" description="Low complexity" evidence="1">
    <location>
        <begin position="778"/>
        <end position="790"/>
    </location>
</feature>
<organism evidence="2 3">
    <name type="scientific">Mortierella hygrophila</name>
    <dbReference type="NCBI Taxonomy" id="979708"/>
    <lineage>
        <taxon>Eukaryota</taxon>
        <taxon>Fungi</taxon>
        <taxon>Fungi incertae sedis</taxon>
        <taxon>Mucoromycota</taxon>
        <taxon>Mortierellomycotina</taxon>
        <taxon>Mortierellomycetes</taxon>
        <taxon>Mortierellales</taxon>
        <taxon>Mortierellaceae</taxon>
        <taxon>Mortierella</taxon>
    </lineage>
</organism>
<accession>A0A9P6K7L3</accession>
<evidence type="ECO:0000313" key="2">
    <source>
        <dbReference type="EMBL" id="KAF9550020.1"/>
    </source>
</evidence>
<feature type="compositionally biased region" description="Basic and acidic residues" evidence="1">
    <location>
        <begin position="581"/>
        <end position="597"/>
    </location>
</feature>
<feature type="compositionally biased region" description="Polar residues" evidence="1">
    <location>
        <begin position="359"/>
        <end position="376"/>
    </location>
</feature>
<dbReference type="EMBL" id="JAAAXW010000014">
    <property type="protein sequence ID" value="KAF9550020.1"/>
    <property type="molecule type" value="Genomic_DNA"/>
</dbReference>
<feature type="compositionally biased region" description="Low complexity" evidence="1">
    <location>
        <begin position="145"/>
        <end position="158"/>
    </location>
</feature>
<feature type="region of interest" description="Disordered" evidence="1">
    <location>
        <begin position="446"/>
        <end position="540"/>
    </location>
</feature>
<feature type="region of interest" description="Disordered" evidence="1">
    <location>
        <begin position="778"/>
        <end position="798"/>
    </location>
</feature>
<dbReference type="Proteomes" id="UP000723463">
    <property type="component" value="Unassembled WGS sequence"/>
</dbReference>
<feature type="compositionally biased region" description="Basic and acidic residues" evidence="1">
    <location>
        <begin position="379"/>
        <end position="398"/>
    </location>
</feature>